<dbReference type="AlphaFoldDB" id="A0A853BD97"/>
<evidence type="ECO:0000313" key="2">
    <source>
        <dbReference type="EMBL" id="NYI92745.1"/>
    </source>
</evidence>
<sequence length="30" mass="3080">MSELASESSDTRLADAMTLPRLAASGKEAA</sequence>
<feature type="region of interest" description="Disordered" evidence="1">
    <location>
        <begin position="1"/>
        <end position="30"/>
    </location>
</feature>
<evidence type="ECO:0000256" key="1">
    <source>
        <dbReference type="SAM" id="MobiDB-lite"/>
    </source>
</evidence>
<protein>
    <submittedName>
        <fullName evidence="2">Uncharacterized protein</fullName>
    </submittedName>
</protein>
<evidence type="ECO:0000313" key="3">
    <source>
        <dbReference type="Proteomes" id="UP000549616"/>
    </source>
</evidence>
<gene>
    <name evidence="2" type="ORF">HNR02_006120</name>
</gene>
<name>A0A853BD97_9PSEU</name>
<comment type="caution">
    <text evidence="2">The sequence shown here is derived from an EMBL/GenBank/DDBJ whole genome shotgun (WGS) entry which is preliminary data.</text>
</comment>
<dbReference type="Proteomes" id="UP000549616">
    <property type="component" value="Unassembled WGS sequence"/>
</dbReference>
<dbReference type="EMBL" id="JACCFK010000002">
    <property type="protein sequence ID" value="NYI92745.1"/>
    <property type="molecule type" value="Genomic_DNA"/>
</dbReference>
<proteinExistence type="predicted"/>
<organism evidence="2 3">
    <name type="scientific">Amycolatopsis endophytica</name>
    <dbReference type="NCBI Taxonomy" id="860233"/>
    <lineage>
        <taxon>Bacteria</taxon>
        <taxon>Bacillati</taxon>
        <taxon>Actinomycetota</taxon>
        <taxon>Actinomycetes</taxon>
        <taxon>Pseudonocardiales</taxon>
        <taxon>Pseudonocardiaceae</taxon>
        <taxon>Amycolatopsis</taxon>
    </lineage>
</organism>
<keyword evidence="3" id="KW-1185">Reference proteome</keyword>
<reference evidence="2 3" key="1">
    <citation type="submission" date="2020-07" db="EMBL/GenBank/DDBJ databases">
        <title>Sequencing the genomes of 1000 actinobacteria strains.</title>
        <authorList>
            <person name="Klenk H.-P."/>
        </authorList>
    </citation>
    <scope>NUCLEOTIDE SEQUENCE [LARGE SCALE GENOMIC DNA]</scope>
    <source>
        <strain evidence="2 3">DSM 104006</strain>
    </source>
</reference>
<accession>A0A853BD97</accession>